<evidence type="ECO:0000313" key="3">
    <source>
        <dbReference type="Proteomes" id="UP000197768"/>
    </source>
</evidence>
<name>A0A246GIW2_9FLAO</name>
<dbReference type="Proteomes" id="UP000197768">
    <property type="component" value="Unassembled WGS sequence"/>
</dbReference>
<evidence type="ECO:0000256" key="1">
    <source>
        <dbReference type="SAM" id="Phobius"/>
    </source>
</evidence>
<sequence>MKKKIFLGLFWGLIFCLFDGMMSHSDTAPLDNEFGIEIISWPFFISKMIIYTLIGGLLGFIIPMIVTKIRKR</sequence>
<keyword evidence="1" id="KW-0472">Membrane</keyword>
<dbReference type="EMBL" id="MTCZ01000107">
    <property type="protein sequence ID" value="OWP83509.1"/>
    <property type="molecule type" value="Genomic_DNA"/>
</dbReference>
<feature type="transmembrane region" description="Helical" evidence="1">
    <location>
        <begin position="49"/>
        <end position="66"/>
    </location>
</feature>
<comment type="caution">
    <text evidence="2">The sequence shown here is derived from an EMBL/GenBank/DDBJ whole genome shotgun (WGS) entry which is preliminary data.</text>
</comment>
<dbReference type="RefSeq" id="WP_088393559.1">
    <property type="nucleotide sequence ID" value="NZ_MTCZ01000107.1"/>
</dbReference>
<proteinExistence type="predicted"/>
<keyword evidence="1" id="KW-0812">Transmembrane</keyword>
<dbReference type="AlphaFoldDB" id="A0A246GIW2"/>
<accession>A0A246GIW2</accession>
<evidence type="ECO:0000313" key="2">
    <source>
        <dbReference type="EMBL" id="OWP83509.1"/>
    </source>
</evidence>
<reference evidence="2 3" key="1">
    <citation type="journal article" date="2017" name="Infect. Genet. Evol.">
        <title>Comparative genome analysis of fish pathogen Flavobacterium columnare reveals extensive sequence diversity within the species.</title>
        <authorList>
            <person name="Kayansamruaj P."/>
            <person name="Dong H.T."/>
            <person name="Hirono I."/>
            <person name="Kondo H."/>
            <person name="Senapin S."/>
            <person name="Rodkhum C."/>
        </authorList>
    </citation>
    <scope>NUCLEOTIDE SEQUENCE [LARGE SCALE GENOMIC DNA]</scope>
    <source>
        <strain evidence="2 3">1215</strain>
    </source>
</reference>
<organism evidence="2 3">
    <name type="scientific">Flavobacterium davisii</name>
    <dbReference type="NCBI Taxonomy" id="2906077"/>
    <lineage>
        <taxon>Bacteria</taxon>
        <taxon>Pseudomonadati</taxon>
        <taxon>Bacteroidota</taxon>
        <taxon>Flavobacteriia</taxon>
        <taxon>Flavobacteriales</taxon>
        <taxon>Flavobacteriaceae</taxon>
        <taxon>Flavobacterium</taxon>
    </lineage>
</organism>
<protein>
    <submittedName>
        <fullName evidence="2">Uncharacterized protein</fullName>
    </submittedName>
</protein>
<keyword evidence="1" id="KW-1133">Transmembrane helix</keyword>
<gene>
    <name evidence="2" type="ORF">BWK59_10160</name>
</gene>